<dbReference type="Proteomes" id="UP001142292">
    <property type="component" value="Unassembled WGS sequence"/>
</dbReference>
<dbReference type="PANTHER" id="PTHR30168">
    <property type="entry name" value="PUTATIVE MEMBRANE PROTEIN YPFJ"/>
    <property type="match status" value="1"/>
</dbReference>
<dbReference type="Pfam" id="PF04228">
    <property type="entry name" value="Zn_peptidase"/>
    <property type="match status" value="1"/>
</dbReference>
<evidence type="ECO:0000256" key="1">
    <source>
        <dbReference type="ARBA" id="ARBA00004167"/>
    </source>
</evidence>
<dbReference type="InterPro" id="IPR007343">
    <property type="entry name" value="Uncharacterised_pept_Zn_put"/>
</dbReference>
<reference evidence="6" key="2">
    <citation type="submission" date="2023-01" db="EMBL/GenBank/DDBJ databases">
        <authorList>
            <person name="Sun Q."/>
            <person name="Evtushenko L."/>
        </authorList>
    </citation>
    <scope>NUCLEOTIDE SEQUENCE</scope>
    <source>
        <strain evidence="6">VKM Ac-1246</strain>
    </source>
</reference>
<accession>A0ABQ5SSP8</accession>
<keyword evidence="2" id="KW-0812">Transmembrane</keyword>
<feature type="region of interest" description="Disordered" evidence="5">
    <location>
        <begin position="1"/>
        <end position="24"/>
    </location>
</feature>
<comment type="caution">
    <text evidence="6">The sequence shown here is derived from an EMBL/GenBank/DDBJ whole genome shotgun (WGS) entry which is preliminary data.</text>
</comment>
<dbReference type="EMBL" id="BSEL01000002">
    <property type="protein sequence ID" value="GLJ66569.1"/>
    <property type="molecule type" value="Genomic_DNA"/>
</dbReference>
<name>A0ABQ5SSP8_9ACTN</name>
<evidence type="ECO:0000256" key="4">
    <source>
        <dbReference type="ARBA" id="ARBA00023136"/>
    </source>
</evidence>
<protein>
    <submittedName>
        <fullName evidence="6">Membrane protein</fullName>
    </submittedName>
</protein>
<keyword evidence="3" id="KW-1133">Transmembrane helix</keyword>
<dbReference type="PANTHER" id="PTHR30168:SF0">
    <property type="entry name" value="INNER MEMBRANE PROTEIN"/>
    <property type="match status" value="1"/>
</dbReference>
<evidence type="ECO:0000256" key="5">
    <source>
        <dbReference type="SAM" id="MobiDB-lite"/>
    </source>
</evidence>
<keyword evidence="4" id="KW-0472">Membrane</keyword>
<proteinExistence type="predicted"/>
<dbReference type="RefSeq" id="WP_189120158.1">
    <property type="nucleotide sequence ID" value="NZ_BMRK01000019.1"/>
</dbReference>
<gene>
    <name evidence="6" type="ORF">GCM10017579_06050</name>
</gene>
<keyword evidence="7" id="KW-1185">Reference proteome</keyword>
<feature type="compositionally biased region" description="Gly residues" evidence="5">
    <location>
        <begin position="15"/>
        <end position="24"/>
    </location>
</feature>
<evidence type="ECO:0000313" key="7">
    <source>
        <dbReference type="Proteomes" id="UP001142292"/>
    </source>
</evidence>
<sequence length="319" mass="33192">MRFNPKARLDTSRTSGGGGGGGGFGGGGARIPIPGGRAGGGIGTVVVLLLFFVLSQCTGIGPQVLGDSGGGSTSVGTGTFGGLQAADGGETGDFGSCKTGEDANNDENCALVALENSMTGYWDSQSDLSGRFQPEQSVVIFSDQVQTGGCGAASSSVGPFYCPGDQTIYLDPTFFDSIFEQLGGQDTTFVRAYVLAHEYGHHIQNLLGTMGQVRTQQGPDSDAVRLELQADCYAGMWTAAAEGDGFVEDITDQDITEGISAAKTVGDDHIQSTTSGRVDTSQFTHGSSEQRIAWFKKGMTTPDSIRGCDTFRARDLDRP</sequence>
<evidence type="ECO:0000313" key="6">
    <source>
        <dbReference type="EMBL" id="GLJ66569.1"/>
    </source>
</evidence>
<evidence type="ECO:0000256" key="2">
    <source>
        <dbReference type="ARBA" id="ARBA00022692"/>
    </source>
</evidence>
<comment type="subcellular location">
    <subcellularLocation>
        <location evidence="1">Membrane</location>
        <topology evidence="1">Single-pass membrane protein</topology>
    </subcellularLocation>
</comment>
<organism evidence="6 7">
    <name type="scientific">Nocardioides luteus</name>
    <dbReference type="NCBI Taxonomy" id="1844"/>
    <lineage>
        <taxon>Bacteria</taxon>
        <taxon>Bacillati</taxon>
        <taxon>Actinomycetota</taxon>
        <taxon>Actinomycetes</taxon>
        <taxon>Propionibacteriales</taxon>
        <taxon>Nocardioidaceae</taxon>
        <taxon>Nocardioides</taxon>
    </lineage>
</organism>
<reference evidence="6" key="1">
    <citation type="journal article" date="2014" name="Int. J. Syst. Evol. Microbiol.">
        <title>Complete genome of a new Firmicutes species belonging to the dominant human colonic microbiota ('Ruminococcus bicirculans') reveals two chromosomes and a selective capacity to utilize plant glucans.</title>
        <authorList>
            <consortium name="NISC Comparative Sequencing Program"/>
            <person name="Wegmann U."/>
            <person name="Louis P."/>
            <person name="Goesmann A."/>
            <person name="Henrissat B."/>
            <person name="Duncan S.H."/>
            <person name="Flint H.J."/>
        </authorList>
    </citation>
    <scope>NUCLEOTIDE SEQUENCE</scope>
    <source>
        <strain evidence="6">VKM Ac-1246</strain>
    </source>
</reference>
<evidence type="ECO:0000256" key="3">
    <source>
        <dbReference type="ARBA" id="ARBA00022989"/>
    </source>
</evidence>